<dbReference type="KEGG" id="mmob:F6R98_02430"/>
<accession>A0A5Q0BHD6</accession>
<gene>
    <name evidence="3" type="ORF">F6R98_02430</name>
</gene>
<evidence type="ECO:0000256" key="2">
    <source>
        <dbReference type="SAM" id="SignalP"/>
    </source>
</evidence>
<proteinExistence type="predicted"/>
<dbReference type="AlphaFoldDB" id="A0A5Q0BHD6"/>
<dbReference type="EMBL" id="CP044205">
    <property type="protein sequence ID" value="QFY41621.1"/>
    <property type="molecule type" value="Genomic_DNA"/>
</dbReference>
<keyword evidence="2" id="KW-0732">Signal</keyword>
<name>A0A5Q0BHD6_9GAMM</name>
<evidence type="ECO:0000313" key="3">
    <source>
        <dbReference type="EMBL" id="QFY41621.1"/>
    </source>
</evidence>
<dbReference type="RefSeq" id="WP_153247604.1">
    <property type="nucleotide sequence ID" value="NZ_CP044205.1"/>
</dbReference>
<feature type="chain" id="PRO_5024997042" description="DUF2782 domain-containing protein" evidence="2">
    <location>
        <begin position="22"/>
        <end position="99"/>
    </location>
</feature>
<organism evidence="3 4">
    <name type="scientific">Candidatus Methylospira mobilis</name>
    <dbReference type="NCBI Taxonomy" id="1808979"/>
    <lineage>
        <taxon>Bacteria</taxon>
        <taxon>Pseudomonadati</taxon>
        <taxon>Pseudomonadota</taxon>
        <taxon>Gammaproteobacteria</taxon>
        <taxon>Methylococcales</taxon>
        <taxon>Methylococcaceae</taxon>
        <taxon>Candidatus Methylospira</taxon>
    </lineage>
</organism>
<dbReference type="InParanoid" id="A0A5Q0BHD6"/>
<protein>
    <recommendedName>
        <fullName evidence="5">DUF2782 domain-containing protein</fullName>
    </recommendedName>
</protein>
<dbReference type="Proteomes" id="UP000325755">
    <property type="component" value="Chromosome"/>
</dbReference>
<sequence>MKNKQLLSAALLALISGYGVAGSAQNTSGSRIDVYPESTLQQQVLEPRSMKAGEFARFEAINARPYPDDYPYPGDQGNQSASPHQSQVLGKETKQKTIP</sequence>
<reference evidence="3 4" key="1">
    <citation type="submission" date="2019-09" db="EMBL/GenBank/DDBJ databases">
        <title>Ecophysiology of the spiral-shaped methanotroph Methylospira mobilis as revealed by the complete genome sequence.</title>
        <authorList>
            <person name="Oshkin I.Y."/>
            <person name="Dedysh S.N."/>
            <person name="Miroshnikov K."/>
            <person name="Danilova O.V."/>
            <person name="Hakobyan A."/>
            <person name="Liesack W."/>
        </authorList>
    </citation>
    <scope>NUCLEOTIDE SEQUENCE [LARGE SCALE GENOMIC DNA]</scope>
    <source>
        <strain evidence="3 4">Shm1</strain>
    </source>
</reference>
<feature type="signal peptide" evidence="2">
    <location>
        <begin position="1"/>
        <end position="21"/>
    </location>
</feature>
<evidence type="ECO:0000313" key="4">
    <source>
        <dbReference type="Proteomes" id="UP000325755"/>
    </source>
</evidence>
<evidence type="ECO:0000256" key="1">
    <source>
        <dbReference type="SAM" id="MobiDB-lite"/>
    </source>
</evidence>
<keyword evidence="4" id="KW-1185">Reference proteome</keyword>
<feature type="region of interest" description="Disordered" evidence="1">
    <location>
        <begin position="64"/>
        <end position="99"/>
    </location>
</feature>
<evidence type="ECO:0008006" key="5">
    <source>
        <dbReference type="Google" id="ProtNLM"/>
    </source>
</evidence>
<feature type="compositionally biased region" description="Polar residues" evidence="1">
    <location>
        <begin position="76"/>
        <end position="88"/>
    </location>
</feature>